<accession>A0A517SA05</accession>
<dbReference type="SUPFAM" id="SSF50969">
    <property type="entry name" value="YVTN repeat-like/Quinoprotein amine dehydrogenase"/>
    <property type="match status" value="1"/>
</dbReference>
<evidence type="ECO:0000313" key="2">
    <source>
        <dbReference type="Proteomes" id="UP000315700"/>
    </source>
</evidence>
<dbReference type="OrthoDB" id="269409at2"/>
<protein>
    <submittedName>
        <fullName evidence="1">Uncharacterized protein</fullName>
    </submittedName>
</protein>
<dbReference type="Proteomes" id="UP000315700">
    <property type="component" value="Chromosome"/>
</dbReference>
<dbReference type="InParanoid" id="A0A517SA05"/>
<proteinExistence type="predicted"/>
<name>A0A517SA05_9PLAN</name>
<reference evidence="1 2" key="1">
    <citation type="submission" date="2019-02" db="EMBL/GenBank/DDBJ databases">
        <title>Deep-cultivation of Planctomycetes and their phenomic and genomic characterization uncovers novel biology.</title>
        <authorList>
            <person name="Wiegand S."/>
            <person name="Jogler M."/>
            <person name="Boedeker C."/>
            <person name="Pinto D."/>
            <person name="Vollmers J."/>
            <person name="Rivas-Marin E."/>
            <person name="Kohn T."/>
            <person name="Peeters S.H."/>
            <person name="Heuer A."/>
            <person name="Rast P."/>
            <person name="Oberbeckmann S."/>
            <person name="Bunk B."/>
            <person name="Jeske O."/>
            <person name="Meyerdierks A."/>
            <person name="Storesund J.E."/>
            <person name="Kallscheuer N."/>
            <person name="Luecker S."/>
            <person name="Lage O.M."/>
            <person name="Pohl T."/>
            <person name="Merkel B.J."/>
            <person name="Hornburger P."/>
            <person name="Mueller R.-W."/>
            <person name="Bruemmer F."/>
            <person name="Labrenz M."/>
            <person name="Spormann A.M."/>
            <person name="Op den Camp H."/>
            <person name="Overmann J."/>
            <person name="Amann R."/>
            <person name="Jetten M.S.M."/>
            <person name="Mascher T."/>
            <person name="Medema M.H."/>
            <person name="Devos D.P."/>
            <person name="Kaster A.-K."/>
            <person name="Ovreas L."/>
            <person name="Rohde M."/>
            <person name="Galperin M.Y."/>
            <person name="Jogler C."/>
        </authorList>
    </citation>
    <scope>NUCLEOTIDE SEQUENCE [LARGE SCALE GENOMIC DNA]</scope>
    <source>
        <strain evidence="1 2">Pan44</strain>
    </source>
</reference>
<gene>
    <name evidence="1" type="ORF">Pan44_09290</name>
</gene>
<dbReference type="EMBL" id="CP036271">
    <property type="protein sequence ID" value="QDT52916.1"/>
    <property type="molecule type" value="Genomic_DNA"/>
</dbReference>
<dbReference type="RefSeq" id="WP_145027671.1">
    <property type="nucleotide sequence ID" value="NZ_CP036271.1"/>
</dbReference>
<organism evidence="1 2">
    <name type="scientific">Caulifigura coniformis</name>
    <dbReference type="NCBI Taxonomy" id="2527983"/>
    <lineage>
        <taxon>Bacteria</taxon>
        <taxon>Pseudomonadati</taxon>
        <taxon>Planctomycetota</taxon>
        <taxon>Planctomycetia</taxon>
        <taxon>Planctomycetales</taxon>
        <taxon>Planctomycetaceae</taxon>
        <taxon>Caulifigura</taxon>
    </lineage>
</organism>
<dbReference type="AlphaFoldDB" id="A0A517SA05"/>
<evidence type="ECO:0000313" key="1">
    <source>
        <dbReference type="EMBL" id="QDT52916.1"/>
    </source>
</evidence>
<dbReference type="InterPro" id="IPR011044">
    <property type="entry name" value="Quino_amine_DH_bsu"/>
</dbReference>
<dbReference type="KEGG" id="ccos:Pan44_09290"/>
<sequence length="436" mass="48328">MVGLRWMVLLGLWAGVVTWYWLAAVPLPPTSSVAHAGDLAVFPQRPSRHVILYHFRSMAPGGGRATGPLEFWDAKEGRVTGQLLSRDDQIIGNQSSWGAAEGYVLIRRDGQLVLIELESGQELGTFEDVPKAESYFVHEHRKELVVNADLSVSCFRFDRAKPKWIMRDASVEGLVDGDIQSVARWKISRSGKGRSRSGCSLIHLETGELDQRFEAVGNVWSATLSPDGKLALVRLKVGLANHAVYDVAAGKVLWKPTVAIDESLKFAPDGREVVIWQSTSLGPVDVRRLRAEDGQAIPGEPSAELLATLPAGAGKYLIRDAADLSGTRIQKWKDSLNQFWMKVGLHGLVMGYGKEIRLVDAGTGRDLGRLPRDSRFHFTDNQSTLITLTPTHLQTYVLPPRRDYGWLAEWIVGPPMVLFLTGQWWRVRRRGGALAL</sequence>
<keyword evidence="2" id="KW-1185">Reference proteome</keyword>